<feature type="transmembrane region" description="Helical" evidence="1">
    <location>
        <begin position="6"/>
        <end position="25"/>
    </location>
</feature>
<dbReference type="InterPro" id="IPR046698">
    <property type="entry name" value="PedC-like"/>
</dbReference>
<reference evidence="3" key="1">
    <citation type="submission" date="2018-04" db="EMBL/GenBank/DDBJ databases">
        <authorList>
            <person name="Illikoud N."/>
        </authorList>
    </citation>
    <scope>NUCLEOTIDE SEQUENCE [LARGE SCALE GENOMIC DNA]</scope>
</reference>
<evidence type="ECO:0000313" key="2">
    <source>
        <dbReference type="EMBL" id="SPP28667.1"/>
    </source>
</evidence>
<dbReference type="AlphaFoldDB" id="A0A2X0S2P1"/>
<dbReference type="EMBL" id="OUNC01000021">
    <property type="protein sequence ID" value="SPP28667.1"/>
    <property type="molecule type" value="Genomic_DNA"/>
</dbReference>
<evidence type="ECO:0000256" key="1">
    <source>
        <dbReference type="SAM" id="Phobius"/>
    </source>
</evidence>
<gene>
    <name evidence="2" type="ORF">BTBSAS_280014</name>
</gene>
<dbReference type="SUPFAM" id="SSF52833">
    <property type="entry name" value="Thioredoxin-like"/>
    <property type="match status" value="1"/>
</dbReference>
<organism evidence="2 3">
    <name type="scientific">Brochothrix thermosphacta</name>
    <name type="common">Microbacterium thermosphactum</name>
    <dbReference type="NCBI Taxonomy" id="2756"/>
    <lineage>
        <taxon>Bacteria</taxon>
        <taxon>Bacillati</taxon>
        <taxon>Bacillota</taxon>
        <taxon>Bacilli</taxon>
        <taxon>Bacillales</taxon>
        <taxon>Listeriaceae</taxon>
        <taxon>Brochothrix</taxon>
    </lineage>
</organism>
<dbReference type="Pfam" id="PF20207">
    <property type="entry name" value="DUF6568"/>
    <property type="match status" value="1"/>
</dbReference>
<protein>
    <submittedName>
        <fullName evidence="2">Putative bacteriophage thiol-disulfide oxidoreductase</fullName>
    </submittedName>
</protein>
<keyword evidence="1" id="KW-1133">Transmembrane helix</keyword>
<accession>A0A2X0S2P1</accession>
<dbReference type="InterPro" id="IPR036249">
    <property type="entry name" value="Thioredoxin-like_sf"/>
</dbReference>
<proteinExistence type="predicted"/>
<evidence type="ECO:0000313" key="3">
    <source>
        <dbReference type="Proteomes" id="UP000270190"/>
    </source>
</evidence>
<sequence>MINKIKWWMIIVVAILVIGSGVLIFKPFATKEMDTSTFKAITTTEFETMKESKDGFVVYIGRPTCKYCRAFTPTLAKIAKDKKLTVYYYNTDKARKSDDKSLTKLLNNLDVSSVPTLMVIKDNKKQASFNAADKSATQTEKWLDTNKLK</sequence>
<dbReference type="RefSeq" id="WP_069129093.1">
    <property type="nucleotide sequence ID" value="NZ_CBCPJR010000004.1"/>
</dbReference>
<dbReference type="CDD" id="cd02947">
    <property type="entry name" value="TRX_family"/>
    <property type="match status" value="1"/>
</dbReference>
<keyword evidence="1" id="KW-0472">Membrane</keyword>
<dbReference type="Gene3D" id="3.40.30.10">
    <property type="entry name" value="Glutaredoxin"/>
    <property type="match status" value="1"/>
</dbReference>
<dbReference type="Proteomes" id="UP000270190">
    <property type="component" value="Unassembled WGS sequence"/>
</dbReference>
<keyword evidence="1" id="KW-0812">Transmembrane</keyword>
<name>A0A2X0S2P1_BROTH</name>